<dbReference type="GO" id="GO:0047632">
    <property type="term" value="F:agmatine deiminase activity"/>
    <property type="evidence" value="ECO:0007669"/>
    <property type="project" value="UniProtKB-UniRule"/>
</dbReference>
<evidence type="ECO:0000313" key="3">
    <source>
        <dbReference type="EMBL" id="TGB11174.1"/>
    </source>
</evidence>
<keyword evidence="1 2" id="KW-0378">Hydrolase</keyword>
<dbReference type="GeneID" id="77191495"/>
<evidence type="ECO:0000256" key="2">
    <source>
        <dbReference type="HAMAP-Rule" id="MF_01841"/>
    </source>
</evidence>
<dbReference type="RefSeq" id="WP_122481518.1">
    <property type="nucleotide sequence ID" value="NZ_JAJGUS010000041.1"/>
</dbReference>
<evidence type="ECO:0000313" key="4">
    <source>
        <dbReference type="Proteomes" id="UP000297521"/>
    </source>
</evidence>
<dbReference type="InterPro" id="IPR017754">
    <property type="entry name" value="Agmatine_deiminase"/>
</dbReference>
<dbReference type="Proteomes" id="UP000297521">
    <property type="component" value="Unassembled WGS sequence"/>
</dbReference>
<protein>
    <recommendedName>
        <fullName evidence="2">Putative agmatine deiminase</fullName>
        <ecNumber evidence="2">3.5.3.12</ecNumber>
    </recommendedName>
    <alternativeName>
        <fullName evidence="2">Agmatine iminohydrolase</fullName>
    </alternativeName>
</protein>
<dbReference type="PANTHER" id="PTHR31377">
    <property type="entry name" value="AGMATINE DEIMINASE-RELATED"/>
    <property type="match status" value="1"/>
</dbReference>
<dbReference type="GO" id="GO:0009446">
    <property type="term" value="P:putrescine biosynthetic process"/>
    <property type="evidence" value="ECO:0007669"/>
    <property type="project" value="InterPro"/>
</dbReference>
<dbReference type="GO" id="GO:0004668">
    <property type="term" value="F:protein-arginine deiminase activity"/>
    <property type="evidence" value="ECO:0007669"/>
    <property type="project" value="InterPro"/>
</dbReference>
<evidence type="ECO:0000256" key="1">
    <source>
        <dbReference type="ARBA" id="ARBA00022801"/>
    </source>
</evidence>
<sequence length="362" mass="41341">MEIDNSTPRIDHFKMTAEFNRQQASYMIWPQRQDNWRNGGKPAQKAFTQLAKIISKFQPLTMLVNEDQYLNAKAKLKGIARVVEMSSNDAWAKDVLPIYLNNGHQLRAVSFGFNAWGGLIDGLYFPWDFDDQLAGKVADLERIDYYSEKTILEGCSILTDGQGTIITTEDVLLAEDRNQSPTREFMETILREYLGAKKIIWLKHGYFLDETGGDIDNMVNFIRPGEIVLTWTNDTSDPLYSTCREAFQVLQNSTDNHDRHFKIHKLHIPTIQTLTARETMGIDLVKGLMPRAVGQRLTATYVNFITINNAIIYPLFNDPYDKEAYKIFKKVFPDREIIGFPVREILIGGGGLHTIVNSIPKP</sequence>
<dbReference type="AlphaFoldDB" id="A0AAX2STD9"/>
<dbReference type="EMBL" id="SRKR01000008">
    <property type="protein sequence ID" value="TGB11174.1"/>
    <property type="molecule type" value="Genomic_DNA"/>
</dbReference>
<accession>A0AAX2STD9</accession>
<comment type="similarity">
    <text evidence="2">Belongs to the agmatine deiminase family.</text>
</comment>
<dbReference type="HAMAP" id="MF_01841">
    <property type="entry name" value="Agmatine_deimin"/>
    <property type="match status" value="1"/>
</dbReference>
<dbReference type="SUPFAM" id="SSF55909">
    <property type="entry name" value="Pentein"/>
    <property type="match status" value="1"/>
</dbReference>
<gene>
    <name evidence="2 3" type="primary">aguA</name>
    <name evidence="3" type="ORF">E5F87_05845</name>
</gene>
<reference evidence="3" key="1">
    <citation type="journal article" date="2019" name="Cell Metab.">
        <title>Nutrient sensing in CD11c cells alters the gut microbiome to regulate food intake and body mass.</title>
        <authorList>
            <person name="Chagwedera N.D."/>
            <person name="Ang Q.Y."/>
            <person name="Bisanz J.E."/>
            <person name="Leong Y.A."/>
            <person name="Ganeshan K."/>
            <person name="Cai J."/>
            <person name="Patterson A.D."/>
            <person name="Turnbaugh P.J."/>
            <person name="Chawla A."/>
        </authorList>
    </citation>
    <scope>NUCLEOTIDE SEQUENCE</scope>
    <source>
        <strain evidence="3">I8-5</strain>
    </source>
</reference>
<comment type="catalytic activity">
    <reaction evidence="2">
        <text>agmatine + H2O = N-carbamoylputrescine + NH4(+)</text>
        <dbReference type="Rhea" id="RHEA:18037"/>
        <dbReference type="ChEBI" id="CHEBI:15377"/>
        <dbReference type="ChEBI" id="CHEBI:28938"/>
        <dbReference type="ChEBI" id="CHEBI:58145"/>
        <dbReference type="ChEBI" id="CHEBI:58318"/>
        <dbReference type="EC" id="3.5.3.12"/>
    </reaction>
</comment>
<name>A0AAX2STD9_LIMRT</name>
<dbReference type="Gene3D" id="3.75.10.10">
    <property type="entry name" value="L-arginine/glycine Amidinotransferase, Chain A"/>
    <property type="match status" value="1"/>
</dbReference>
<comment type="caution">
    <text evidence="2">Lacks conserved residue(s) required for the propagation of feature annotation.</text>
</comment>
<reference evidence="3" key="2">
    <citation type="submission" date="2019-04" db="EMBL/GenBank/DDBJ databases">
        <authorList>
            <person name="Bisanz J.E."/>
            <person name="Chagwedera N.D."/>
            <person name="Chawla A."/>
            <person name="Turnbaugh P.J."/>
        </authorList>
    </citation>
    <scope>NUCLEOTIDE SEQUENCE</scope>
    <source>
        <strain evidence="3">I8-5</strain>
    </source>
</reference>
<comment type="caution">
    <text evidence="3">The sequence shown here is derived from an EMBL/GenBank/DDBJ whole genome shotgun (WGS) entry which is preliminary data.</text>
</comment>
<dbReference type="EC" id="3.5.3.12" evidence="2"/>
<dbReference type="PANTHER" id="PTHR31377:SF0">
    <property type="entry name" value="AGMATINE DEIMINASE-RELATED"/>
    <property type="match status" value="1"/>
</dbReference>
<dbReference type="InterPro" id="IPR007466">
    <property type="entry name" value="Peptidyl-Arg-deiminase_porph"/>
</dbReference>
<proteinExistence type="inferred from homology"/>
<dbReference type="Pfam" id="PF04371">
    <property type="entry name" value="PAD_porph"/>
    <property type="match status" value="1"/>
</dbReference>
<dbReference type="NCBIfam" id="TIGR03380">
    <property type="entry name" value="agmatine_aguA"/>
    <property type="match status" value="1"/>
</dbReference>
<organism evidence="3 4">
    <name type="scientific">Limosilactobacillus reuteri</name>
    <name type="common">Lactobacillus reuteri</name>
    <dbReference type="NCBI Taxonomy" id="1598"/>
    <lineage>
        <taxon>Bacteria</taxon>
        <taxon>Bacillati</taxon>
        <taxon>Bacillota</taxon>
        <taxon>Bacilli</taxon>
        <taxon>Lactobacillales</taxon>
        <taxon>Lactobacillaceae</taxon>
        <taxon>Limosilactobacillus</taxon>
    </lineage>
</organism>